<evidence type="ECO:0000256" key="1">
    <source>
        <dbReference type="SAM" id="MobiDB-lite"/>
    </source>
</evidence>
<gene>
    <name evidence="2" type="ORF">OKIOD_LOCUS4021</name>
</gene>
<reference evidence="2 3" key="1">
    <citation type="submission" date="2021-04" db="EMBL/GenBank/DDBJ databases">
        <authorList>
            <person name="Bliznina A."/>
        </authorList>
    </citation>
    <scope>NUCLEOTIDE SEQUENCE [LARGE SCALE GENOMIC DNA]</scope>
</reference>
<proteinExistence type="predicted"/>
<accession>A0ABN7S091</accession>
<feature type="compositionally biased region" description="Polar residues" evidence="1">
    <location>
        <begin position="147"/>
        <end position="156"/>
    </location>
</feature>
<organism evidence="2 3">
    <name type="scientific">Oikopleura dioica</name>
    <name type="common">Tunicate</name>
    <dbReference type="NCBI Taxonomy" id="34765"/>
    <lineage>
        <taxon>Eukaryota</taxon>
        <taxon>Metazoa</taxon>
        <taxon>Chordata</taxon>
        <taxon>Tunicata</taxon>
        <taxon>Appendicularia</taxon>
        <taxon>Copelata</taxon>
        <taxon>Oikopleuridae</taxon>
        <taxon>Oikopleura</taxon>
    </lineage>
</organism>
<feature type="compositionally biased region" description="Polar residues" evidence="1">
    <location>
        <begin position="68"/>
        <end position="87"/>
    </location>
</feature>
<feature type="region of interest" description="Disordered" evidence="1">
    <location>
        <begin position="53"/>
        <end position="156"/>
    </location>
</feature>
<evidence type="ECO:0000313" key="3">
    <source>
        <dbReference type="Proteomes" id="UP001158576"/>
    </source>
</evidence>
<dbReference type="Proteomes" id="UP001158576">
    <property type="component" value="Chromosome PAR"/>
</dbReference>
<protein>
    <submittedName>
        <fullName evidence="2">Oidioi.mRNA.OKI2018_I69.PAR.g12463.t1.cds</fullName>
    </submittedName>
</protein>
<keyword evidence="3" id="KW-1185">Reference proteome</keyword>
<evidence type="ECO:0000313" key="2">
    <source>
        <dbReference type="EMBL" id="CAG5090103.1"/>
    </source>
</evidence>
<dbReference type="EMBL" id="OU015568">
    <property type="protein sequence ID" value="CAG5090103.1"/>
    <property type="molecule type" value="Genomic_DNA"/>
</dbReference>
<name>A0ABN7S091_OIKDI</name>
<sequence length="156" mass="16962">MPKIKNFRQKNFARIQGVAHLNPMDLIDSSSPEDDTTFHAKIKGKYNIQKVPGAHVPIPASSVKKDANSNPTKRNSSFQAGYETSFQGKREPESLESDDWGVLETPAGLETPGLLKSADSDSSQESFAEKKMRPISSTPIPPDDRASSSNFLASVG</sequence>